<accession>A0A1V6M0L1</accession>
<dbReference type="SUPFAM" id="SSF54285">
    <property type="entry name" value="MoaD/ThiS"/>
    <property type="match status" value="1"/>
</dbReference>
<dbReference type="EMBL" id="MJUW02000070">
    <property type="protein sequence ID" value="OQD45907.1"/>
    <property type="molecule type" value="Genomic_DNA"/>
</dbReference>
<dbReference type="InterPro" id="IPR003749">
    <property type="entry name" value="ThiS/MoaD-like"/>
</dbReference>
<keyword evidence="2" id="KW-1185">Reference proteome</keyword>
<name>A0A1V6M0L1_9BACT</name>
<dbReference type="Pfam" id="PF02597">
    <property type="entry name" value="ThiS"/>
    <property type="match status" value="1"/>
</dbReference>
<dbReference type="RefSeq" id="WP_070066928.1">
    <property type="nucleotide sequence ID" value="NZ_MJUW02000070.1"/>
</dbReference>
<evidence type="ECO:0000313" key="1">
    <source>
        <dbReference type="EMBL" id="OQD45907.1"/>
    </source>
</evidence>
<dbReference type="InterPro" id="IPR016155">
    <property type="entry name" value="Mopterin_synth/thiamin_S_b"/>
</dbReference>
<dbReference type="PANTHER" id="PTHR38031:SF1">
    <property type="entry name" value="SULFUR CARRIER PROTEIN CYSO"/>
    <property type="match status" value="1"/>
</dbReference>
<sequence length="93" mass="10272">MAVTVRIPTPLRSLTKGADVVNVEGKNIKDVVENLEATYTGIKERICDNNGQIRRFINFYLNDEDIRFMGNLDTPVKDGDHISIVPAIAGGNL</sequence>
<proteinExistence type="predicted"/>
<dbReference type="InterPro" id="IPR052045">
    <property type="entry name" value="Sulfur_Carrier/Prot_Modifier"/>
</dbReference>
<reference evidence="1 2" key="1">
    <citation type="journal article" date="2016" name="Genome Announc.">
        <title>Draft Genome Sequence of the Anaerobic Ammonium-Oxidizing Bacterium 'Candidatus Brocadia sp. 40'.</title>
        <authorList>
            <person name="Ali M."/>
            <person name="Haroon M.F."/>
            <person name="Narita Y."/>
            <person name="Zhang L."/>
            <person name="Rangel Shaw D."/>
            <person name="Okabe S."/>
            <person name="Saikaly P.E."/>
        </authorList>
    </citation>
    <scope>NUCLEOTIDE SEQUENCE [LARGE SCALE GENOMIC DNA]</scope>
    <source>
        <strain evidence="1 2">40</strain>
    </source>
</reference>
<dbReference type="Proteomes" id="UP000242219">
    <property type="component" value="Unassembled WGS sequence"/>
</dbReference>
<evidence type="ECO:0000313" key="2">
    <source>
        <dbReference type="Proteomes" id="UP000242219"/>
    </source>
</evidence>
<dbReference type="AlphaFoldDB" id="A0A1V6M0L1"/>
<dbReference type="CDD" id="cd17074">
    <property type="entry name" value="Ubl_CysO_like"/>
    <property type="match status" value="1"/>
</dbReference>
<dbReference type="NCBIfam" id="TIGR01687">
    <property type="entry name" value="moaD_arch"/>
    <property type="match status" value="1"/>
</dbReference>
<dbReference type="InterPro" id="IPR010038">
    <property type="entry name" value="MoaD_arc-typ"/>
</dbReference>
<protein>
    <submittedName>
        <fullName evidence="1">Molybdopterin synthase sulfur carrier subunit</fullName>
    </submittedName>
</protein>
<organism evidence="1 2">
    <name type="scientific">Candidatus Brocadia sapporoensis</name>
    <dbReference type="NCBI Taxonomy" id="392547"/>
    <lineage>
        <taxon>Bacteria</taxon>
        <taxon>Pseudomonadati</taxon>
        <taxon>Planctomycetota</taxon>
        <taxon>Candidatus Brocadiia</taxon>
        <taxon>Candidatus Brocadiales</taxon>
        <taxon>Candidatus Brocadiaceae</taxon>
        <taxon>Candidatus Brocadia</taxon>
    </lineage>
</organism>
<dbReference type="PANTHER" id="PTHR38031">
    <property type="entry name" value="SULFUR CARRIER PROTEIN SLR0821-RELATED"/>
    <property type="match status" value="1"/>
</dbReference>
<gene>
    <name evidence="1" type="ORF">BIY37_06035</name>
</gene>
<dbReference type="InterPro" id="IPR012675">
    <property type="entry name" value="Beta-grasp_dom_sf"/>
</dbReference>
<dbReference type="Gene3D" id="3.10.20.30">
    <property type="match status" value="1"/>
</dbReference>
<comment type="caution">
    <text evidence="1">The sequence shown here is derived from an EMBL/GenBank/DDBJ whole genome shotgun (WGS) entry which is preliminary data.</text>
</comment>